<dbReference type="EMBL" id="PRLG01000003">
    <property type="protein sequence ID" value="PYY30936.1"/>
    <property type="molecule type" value="Genomic_DNA"/>
</dbReference>
<evidence type="ECO:0000313" key="3">
    <source>
        <dbReference type="EMBL" id="PYY30936.1"/>
    </source>
</evidence>
<evidence type="ECO:0000256" key="1">
    <source>
        <dbReference type="SAM" id="SignalP"/>
    </source>
</evidence>
<protein>
    <recommendedName>
        <fullName evidence="2">Copper amine oxidase-like N-terminal domain-containing protein</fullName>
    </recommendedName>
</protein>
<gene>
    <name evidence="3" type="ORF">PIL02S_00482</name>
</gene>
<organism evidence="3 4">
    <name type="scientific">Paenibacillus illinoisensis</name>
    <dbReference type="NCBI Taxonomy" id="59845"/>
    <lineage>
        <taxon>Bacteria</taxon>
        <taxon>Bacillati</taxon>
        <taxon>Bacillota</taxon>
        <taxon>Bacilli</taxon>
        <taxon>Bacillales</taxon>
        <taxon>Paenibacillaceae</taxon>
        <taxon>Paenibacillus</taxon>
    </lineage>
</organism>
<dbReference type="AlphaFoldDB" id="A0A2W0CDY9"/>
<proteinExistence type="predicted"/>
<sequence length="205" mass="23243">MKRKWKVSMMLLAGLLLPTTVWAAGKQITAQLSPQIMMLLEGRVIGTPSDAPISYNGKTYVPLRMVGESFGYDVKWDGSNNTISITAPEEDYPLIKNDAVEILTTEGNYEYITSMDSKSFLGGINLDFTYTLTKDVSRPPVIVMETLTKDHTVLTSETKLLKTKAGTYKDFVIGDKKRLPYSVKMKREDVIKQMTEDYYYRIKIQ</sequence>
<name>A0A2W0CDY9_9BACL</name>
<feature type="chain" id="PRO_5015923914" description="Copper amine oxidase-like N-terminal domain-containing protein" evidence="1">
    <location>
        <begin position="24"/>
        <end position="205"/>
    </location>
</feature>
<dbReference type="RefSeq" id="WP_181429662.1">
    <property type="nucleotide sequence ID" value="NZ_PRLG01000003.1"/>
</dbReference>
<evidence type="ECO:0000313" key="4">
    <source>
        <dbReference type="Proteomes" id="UP000247459"/>
    </source>
</evidence>
<dbReference type="Pfam" id="PF07833">
    <property type="entry name" value="Cu_amine_oxidN1"/>
    <property type="match status" value="1"/>
</dbReference>
<dbReference type="InterPro" id="IPR036582">
    <property type="entry name" value="Mao_N_sf"/>
</dbReference>
<feature type="signal peptide" evidence="1">
    <location>
        <begin position="1"/>
        <end position="23"/>
    </location>
</feature>
<dbReference type="InterPro" id="IPR012854">
    <property type="entry name" value="Cu_amine_oxidase-like_N"/>
</dbReference>
<dbReference type="Proteomes" id="UP000247459">
    <property type="component" value="Unassembled WGS sequence"/>
</dbReference>
<comment type="caution">
    <text evidence="3">The sequence shown here is derived from an EMBL/GenBank/DDBJ whole genome shotgun (WGS) entry which is preliminary data.</text>
</comment>
<dbReference type="SUPFAM" id="SSF55383">
    <property type="entry name" value="Copper amine oxidase, domain N"/>
    <property type="match status" value="1"/>
</dbReference>
<evidence type="ECO:0000259" key="2">
    <source>
        <dbReference type="Pfam" id="PF07833"/>
    </source>
</evidence>
<feature type="domain" description="Copper amine oxidase-like N-terminal" evidence="2">
    <location>
        <begin position="26"/>
        <end position="85"/>
    </location>
</feature>
<accession>A0A2W0CDY9</accession>
<reference evidence="3 4" key="1">
    <citation type="submission" date="2018-01" db="EMBL/GenBank/DDBJ databases">
        <title>Genome sequence of the PGP bacterium Paenibacillus illinoisensis E3.</title>
        <authorList>
            <person name="Rolli E."/>
            <person name="Marasco R."/>
            <person name="Bessem C."/>
            <person name="Michoud G."/>
            <person name="Gaiarsa S."/>
            <person name="Borin S."/>
            <person name="Daffonchio D."/>
        </authorList>
    </citation>
    <scope>NUCLEOTIDE SEQUENCE [LARGE SCALE GENOMIC DNA]</scope>
    <source>
        <strain evidence="3 4">E3</strain>
    </source>
</reference>
<keyword evidence="1" id="KW-0732">Signal</keyword>